<dbReference type="PANTHER" id="PTHR38050">
    <property type="match status" value="1"/>
</dbReference>
<accession>A0A0D8BMS8</accession>
<comment type="subcellular location">
    <subcellularLocation>
        <location evidence="1">Secreted</location>
    </subcellularLocation>
</comment>
<keyword evidence="7" id="KW-0624">Polysaccharide degradation</keyword>
<evidence type="ECO:0000256" key="7">
    <source>
        <dbReference type="ARBA" id="ARBA00023326"/>
    </source>
</evidence>
<dbReference type="SUPFAM" id="SSF53474">
    <property type="entry name" value="alpha/beta-Hydrolases"/>
    <property type="match status" value="1"/>
</dbReference>
<dbReference type="EMBL" id="JYFN01000001">
    <property type="protein sequence ID" value="KJE25523.1"/>
    <property type="molecule type" value="Genomic_DNA"/>
</dbReference>
<dbReference type="GO" id="GO:0045493">
    <property type="term" value="P:xylan catabolic process"/>
    <property type="evidence" value="ECO:0007669"/>
    <property type="project" value="UniProtKB-KW"/>
</dbReference>
<evidence type="ECO:0000256" key="2">
    <source>
        <dbReference type="ARBA" id="ARBA00022525"/>
    </source>
</evidence>
<proteinExistence type="predicted"/>
<evidence type="ECO:0000256" key="4">
    <source>
        <dbReference type="ARBA" id="ARBA00022729"/>
    </source>
</evidence>
<dbReference type="PANTHER" id="PTHR38050:SF2">
    <property type="entry name" value="FERULOYL ESTERASE C-RELATED"/>
    <property type="match status" value="1"/>
</dbReference>
<dbReference type="InterPro" id="IPR010126">
    <property type="entry name" value="Esterase_phb"/>
</dbReference>
<protein>
    <submittedName>
        <fullName evidence="8">Poly(3-hydroxybutyrate) depolymerase</fullName>
    </submittedName>
</protein>
<reference evidence="8 9" key="2">
    <citation type="journal article" date="2016" name="Genome Announc.">
        <title>Permanent Draft Genome Sequences for Two Variants of Frankia sp. Strain CpI1, the First Frankia Strain Isolated from Root Nodules of Comptonia peregrina.</title>
        <authorList>
            <person name="Oshone R."/>
            <person name="Hurst S.G.IV."/>
            <person name="Abebe-Akele F."/>
            <person name="Simpson S."/>
            <person name="Morris K."/>
            <person name="Thomas W.K."/>
            <person name="Tisa L.S."/>
        </authorList>
    </citation>
    <scope>NUCLEOTIDE SEQUENCE [LARGE SCALE GENOMIC DNA]</scope>
    <source>
        <strain evidence="9">CpI1-S</strain>
    </source>
</reference>
<keyword evidence="5" id="KW-0378">Hydrolase</keyword>
<dbReference type="InterPro" id="IPR029058">
    <property type="entry name" value="AB_hydrolase_fold"/>
</dbReference>
<dbReference type="Proteomes" id="UP000032545">
    <property type="component" value="Unassembled WGS sequence"/>
</dbReference>
<dbReference type="GO" id="GO:0005576">
    <property type="term" value="C:extracellular region"/>
    <property type="evidence" value="ECO:0007669"/>
    <property type="project" value="UniProtKB-SubCell"/>
</dbReference>
<keyword evidence="4" id="KW-0732">Signal</keyword>
<dbReference type="Gene3D" id="3.40.50.1820">
    <property type="entry name" value="alpha/beta hydrolase"/>
    <property type="match status" value="1"/>
</dbReference>
<evidence type="ECO:0000256" key="1">
    <source>
        <dbReference type="ARBA" id="ARBA00004613"/>
    </source>
</evidence>
<dbReference type="Pfam" id="PF10503">
    <property type="entry name" value="Esterase_PHB"/>
    <property type="match status" value="1"/>
</dbReference>
<dbReference type="AlphaFoldDB" id="A0A0D8BMS8"/>
<name>A0A0D8BMS8_9ACTN</name>
<organism evidence="8 9">
    <name type="scientific">Frankia torreyi</name>
    <dbReference type="NCBI Taxonomy" id="1856"/>
    <lineage>
        <taxon>Bacteria</taxon>
        <taxon>Bacillati</taxon>
        <taxon>Actinomycetota</taxon>
        <taxon>Actinomycetes</taxon>
        <taxon>Frankiales</taxon>
        <taxon>Frankiaceae</taxon>
        <taxon>Frankia</taxon>
    </lineage>
</organism>
<sequence length="330" mass="33973">MGIAVMAAVMSLAVAVLPGRSETTIGQVAGAPPLRLAAGSSRLTAGDGCAASAGRVPLSGGVHVLVHDGVRRSYRLAVPADYDGRFSYPVVFDFHGFKADAALEDQRSRLGAAGAGRGFVVVTPDALGTPRRWNTLSEPGRADDVGFVGALLTDLASRFCLDGRRVYATGHSNGAEFAAALVCRSARFAAVAMVSSTFEARCPAGRAPATMAVHGTADPSVPYGGGVVAGSSTRVPAAPEVVRAYADRYGCDPTPLTTRPAAEIVTRRYVGCAGGGEVLFDTVLGGTHLWPASPEARRDPHDSPAGRTFDATGAILDFFTAHRAPRPVAG</sequence>
<keyword evidence="9" id="KW-1185">Reference proteome</keyword>
<comment type="caution">
    <text evidence="8">The sequence shown here is derived from an EMBL/GenBank/DDBJ whole genome shotgun (WGS) entry which is preliminary data.</text>
</comment>
<gene>
    <name evidence="8" type="ORF">FF36_00139</name>
</gene>
<dbReference type="InterPro" id="IPR043595">
    <property type="entry name" value="FaeB/C/D"/>
</dbReference>
<evidence type="ECO:0000256" key="5">
    <source>
        <dbReference type="ARBA" id="ARBA00022801"/>
    </source>
</evidence>
<keyword evidence="3" id="KW-0858">Xylan degradation</keyword>
<keyword evidence="2" id="KW-0964">Secreted</keyword>
<evidence type="ECO:0000313" key="8">
    <source>
        <dbReference type="EMBL" id="KJE25523.1"/>
    </source>
</evidence>
<dbReference type="GO" id="GO:0030600">
    <property type="term" value="F:feruloyl esterase activity"/>
    <property type="evidence" value="ECO:0007669"/>
    <property type="project" value="InterPro"/>
</dbReference>
<keyword evidence="6" id="KW-0119">Carbohydrate metabolism</keyword>
<evidence type="ECO:0000313" key="9">
    <source>
        <dbReference type="Proteomes" id="UP000032545"/>
    </source>
</evidence>
<evidence type="ECO:0000256" key="6">
    <source>
        <dbReference type="ARBA" id="ARBA00023277"/>
    </source>
</evidence>
<reference evidence="9" key="1">
    <citation type="submission" date="2015-02" db="EMBL/GenBank/DDBJ databases">
        <title>Draft Genome of Frankia sp. CpI1-S.</title>
        <authorList>
            <person name="Oshone R.T."/>
            <person name="Ngom M."/>
            <person name="Ghodhbane-Gtari F."/>
            <person name="Gtari M."/>
            <person name="Morris K."/>
            <person name="Thomas K."/>
            <person name="Sen A."/>
            <person name="Tisa L.S."/>
        </authorList>
    </citation>
    <scope>NUCLEOTIDE SEQUENCE [LARGE SCALE GENOMIC DNA]</scope>
    <source>
        <strain evidence="9">CpI1-S</strain>
    </source>
</reference>
<evidence type="ECO:0000256" key="3">
    <source>
        <dbReference type="ARBA" id="ARBA00022651"/>
    </source>
</evidence>